<feature type="region of interest" description="Disordered" evidence="9">
    <location>
        <begin position="122"/>
        <end position="170"/>
    </location>
</feature>
<evidence type="ECO:0000256" key="8">
    <source>
        <dbReference type="ARBA" id="ARBA00023136"/>
    </source>
</evidence>
<keyword evidence="4" id="KW-0679">Respiratory chain</keyword>
<evidence type="ECO:0000313" key="11">
    <source>
        <dbReference type="Proteomes" id="UP000070133"/>
    </source>
</evidence>
<organism evidence="10 11">
    <name type="scientific">Pseudocercospora eumusae</name>
    <dbReference type="NCBI Taxonomy" id="321146"/>
    <lineage>
        <taxon>Eukaryota</taxon>
        <taxon>Fungi</taxon>
        <taxon>Dikarya</taxon>
        <taxon>Ascomycota</taxon>
        <taxon>Pezizomycotina</taxon>
        <taxon>Dothideomycetes</taxon>
        <taxon>Dothideomycetidae</taxon>
        <taxon>Mycosphaerellales</taxon>
        <taxon>Mycosphaerellaceae</taxon>
        <taxon>Pseudocercospora</taxon>
    </lineage>
</organism>
<evidence type="ECO:0000256" key="7">
    <source>
        <dbReference type="ARBA" id="ARBA00023128"/>
    </source>
</evidence>
<evidence type="ECO:0000256" key="9">
    <source>
        <dbReference type="SAM" id="MobiDB-lite"/>
    </source>
</evidence>
<protein>
    <submittedName>
        <fullName evidence="10">Uncharacterized protein</fullName>
    </submittedName>
</protein>
<reference evidence="10 11" key="1">
    <citation type="submission" date="2015-07" db="EMBL/GenBank/DDBJ databases">
        <title>Comparative genomics of the Sigatoka disease complex on banana suggests a link between parallel evolutionary changes in Pseudocercospora fijiensis and Pseudocercospora eumusae and increased virulence on the banana host.</title>
        <authorList>
            <person name="Chang T.-C."/>
            <person name="Salvucci A."/>
            <person name="Crous P.W."/>
            <person name="Stergiopoulos I."/>
        </authorList>
    </citation>
    <scope>NUCLEOTIDE SEQUENCE [LARGE SCALE GENOMIC DNA]</scope>
    <source>
        <strain evidence="10 11">CBS 114824</strain>
    </source>
</reference>
<name>A0A139H801_9PEZI</name>
<keyword evidence="5" id="KW-0999">Mitochondrion inner membrane</keyword>
<keyword evidence="6" id="KW-0249">Electron transport</keyword>
<comment type="similarity">
    <text evidence="2">Belongs to the complex I NDUFA5 subunit family.</text>
</comment>
<keyword evidence="8" id="KW-0472">Membrane</keyword>
<evidence type="ECO:0000256" key="6">
    <source>
        <dbReference type="ARBA" id="ARBA00022982"/>
    </source>
</evidence>
<comment type="caution">
    <text evidence="10">The sequence shown here is derived from an EMBL/GenBank/DDBJ whole genome shotgun (WGS) entry which is preliminary data.</text>
</comment>
<dbReference type="Proteomes" id="UP000070133">
    <property type="component" value="Unassembled WGS sequence"/>
</dbReference>
<keyword evidence="7" id="KW-0496">Mitochondrion</keyword>
<dbReference type="InterPro" id="IPR006806">
    <property type="entry name" value="NDUFA5"/>
</dbReference>
<dbReference type="PANTHER" id="PTHR12653">
    <property type="entry name" value="NADH-UBIQUINONE OXIDOREDUCTASE 13 KD-B SUBUNIT"/>
    <property type="match status" value="1"/>
</dbReference>
<keyword evidence="11" id="KW-1185">Reference proteome</keyword>
<dbReference type="AlphaFoldDB" id="A0A139H801"/>
<evidence type="ECO:0000256" key="4">
    <source>
        <dbReference type="ARBA" id="ARBA00022660"/>
    </source>
</evidence>
<accession>A0A139H801</accession>
<evidence type="ECO:0000313" key="10">
    <source>
        <dbReference type="EMBL" id="KXS98596.1"/>
    </source>
</evidence>
<dbReference type="Pfam" id="PF04716">
    <property type="entry name" value="ETC_C1_NDUFA5"/>
    <property type="match status" value="1"/>
</dbReference>
<evidence type="ECO:0000256" key="3">
    <source>
        <dbReference type="ARBA" id="ARBA00022448"/>
    </source>
</evidence>
<dbReference type="STRING" id="321146.A0A139H801"/>
<sequence>MRPAFRLLASVQRSTQFLETGAPTGLTGLLTHSSPRTTLLFLYHDTLDRLKALPEHSVYRQSTEALTKHRLKILEETKPQGLEEWQKRVASVAEGNTDAFKKFPTLSGDGFNIVWKAGVNDDIPDPDENAGYKGPAQPEGPRYAEERASQGLALSDDPITDRANVPRIEGEPSLTAAQINEIEGKIGAGLIEEVIQVAEGEHELVRTMAESQVWEDLEEKPQPGQWKYHERDTHTGKTQAP</sequence>
<evidence type="ECO:0000256" key="1">
    <source>
        <dbReference type="ARBA" id="ARBA00004443"/>
    </source>
</evidence>
<proteinExistence type="inferred from homology"/>
<feature type="region of interest" description="Disordered" evidence="9">
    <location>
        <begin position="216"/>
        <end position="241"/>
    </location>
</feature>
<evidence type="ECO:0000256" key="5">
    <source>
        <dbReference type="ARBA" id="ARBA00022792"/>
    </source>
</evidence>
<dbReference type="GO" id="GO:0005743">
    <property type="term" value="C:mitochondrial inner membrane"/>
    <property type="evidence" value="ECO:0007669"/>
    <property type="project" value="UniProtKB-SubCell"/>
</dbReference>
<keyword evidence="3" id="KW-0813">Transport</keyword>
<gene>
    <name evidence="10" type="ORF">AC578_4334</name>
</gene>
<dbReference type="PANTHER" id="PTHR12653:SF0">
    <property type="entry name" value="NADH DEHYDROGENASE [UBIQUINONE] 1 ALPHA SUBCOMPLEX SUBUNIT 5"/>
    <property type="match status" value="1"/>
</dbReference>
<dbReference type="OrthoDB" id="286811at2759"/>
<comment type="subcellular location">
    <subcellularLocation>
        <location evidence="1">Mitochondrion inner membrane</location>
        <topology evidence="1">Peripheral membrane protein</topology>
        <orientation evidence="1">Matrix side</orientation>
    </subcellularLocation>
</comment>
<dbReference type="EMBL" id="LFZN01000110">
    <property type="protein sequence ID" value="KXS98596.1"/>
    <property type="molecule type" value="Genomic_DNA"/>
</dbReference>
<dbReference type="GO" id="GO:0022904">
    <property type="term" value="P:respiratory electron transport chain"/>
    <property type="evidence" value="ECO:0007669"/>
    <property type="project" value="InterPro"/>
</dbReference>
<evidence type="ECO:0000256" key="2">
    <source>
        <dbReference type="ARBA" id="ARBA00010261"/>
    </source>
</evidence>